<accession>D4LB96</accession>
<dbReference type="STRING" id="213810.RUM_06840"/>
<dbReference type="PATRIC" id="fig|213810.4.peg.584"/>
<evidence type="ECO:0000313" key="3">
    <source>
        <dbReference type="Proteomes" id="UP000007054"/>
    </source>
</evidence>
<dbReference type="Proteomes" id="UP000007054">
    <property type="component" value="Chromosome"/>
</dbReference>
<protein>
    <recommendedName>
        <fullName evidence="1">DUF4007 domain-containing protein</fullName>
    </recommendedName>
</protein>
<gene>
    <name evidence="2" type="ordered locus">RUM_06840</name>
</gene>
<dbReference type="KEGG" id="rch:RUM_06840"/>
<proteinExistence type="predicted"/>
<name>D4LB96_RUMC1</name>
<dbReference type="EMBL" id="FP929052">
    <property type="protein sequence ID" value="CBL16891.1"/>
    <property type="molecule type" value="Genomic_DNA"/>
</dbReference>
<dbReference type="HOGENOM" id="CLU_060482_0_0_9"/>
<dbReference type="InterPro" id="IPR025248">
    <property type="entry name" value="DUF4007"/>
</dbReference>
<feature type="domain" description="DUF4007" evidence="1">
    <location>
        <begin position="3"/>
        <end position="291"/>
    </location>
</feature>
<dbReference type="GeneID" id="83155483"/>
<keyword evidence="3" id="KW-1185">Reference proteome</keyword>
<reference evidence="2" key="2">
    <citation type="submission" date="2010-03" db="EMBL/GenBank/DDBJ databases">
        <authorList>
            <person name="Pajon A."/>
        </authorList>
    </citation>
    <scope>NUCLEOTIDE SEQUENCE</scope>
    <source>
        <strain evidence="2">Type strain: 18P13</strain>
    </source>
</reference>
<dbReference type="RefSeq" id="WP_015557798.1">
    <property type="nucleotide sequence ID" value="NC_021039.1"/>
</dbReference>
<dbReference type="BioCyc" id="RCHA213810:RUM_RS03290-MONOMER"/>
<dbReference type="Pfam" id="PF13182">
    <property type="entry name" value="DUF4007"/>
    <property type="match status" value="1"/>
</dbReference>
<dbReference type="AlphaFoldDB" id="D4LB96"/>
<evidence type="ECO:0000259" key="1">
    <source>
        <dbReference type="Pfam" id="PF13182"/>
    </source>
</evidence>
<sequence length="321" mass="36858">MKFRAHDTFAIRKGWLNKGLRNIENAPDVFISKEKNPMDVLGIGANMVKSLRYWLQATGLTVEPNSGKRKQSLTSIGEIIYNNDPYFEETGSLWLVHYGLATNFEDATSWYLFFNEFQMQEFSEDDFYKSLRKFITMQDSETMPSSRAISDDFKCIINTYYPGKRNSSDDIDPENNIECPLTELGLISYVTTTQGNRIYRKCTPKNENIPDLIALYAILKQIGEQKEVKISVLQNSTNSIGKIFLLDTLSLLHILYQLEGAGYIKVVRTAGLDVIRILTDLTPEECVKQYYSEFCRFPESSGYAPEECVKQYYSELNGNQR</sequence>
<evidence type="ECO:0000313" key="2">
    <source>
        <dbReference type="EMBL" id="CBL16891.1"/>
    </source>
</evidence>
<reference evidence="2" key="1">
    <citation type="submission" date="2010-03" db="EMBL/GenBank/DDBJ databases">
        <title>The genome sequence of Ruminococcus sp. 18P13.</title>
        <authorList>
            <consortium name="metaHIT consortium -- http://www.metahit.eu/"/>
            <person name="Pajon A."/>
            <person name="Turner K."/>
            <person name="Parkhill J."/>
            <person name="Bernalier A."/>
        </authorList>
    </citation>
    <scope>NUCLEOTIDE SEQUENCE [LARGE SCALE GENOMIC DNA]</scope>
    <source>
        <strain evidence="2">Type strain: 18P13</strain>
    </source>
</reference>
<organism evidence="2 3">
    <name type="scientific">Ruminococcus champanellensis (strain DSM 18848 / JCM 17042 / KCTC 15320 / 18P13)</name>
    <dbReference type="NCBI Taxonomy" id="213810"/>
    <lineage>
        <taxon>Bacteria</taxon>
        <taxon>Bacillati</taxon>
        <taxon>Bacillota</taxon>
        <taxon>Clostridia</taxon>
        <taxon>Eubacteriales</taxon>
        <taxon>Oscillospiraceae</taxon>
        <taxon>Ruminococcus</taxon>
    </lineage>
</organism>